<name>A0A9P7URM0_9AGAR</name>
<feature type="domain" description="CN hydrolase" evidence="4">
    <location>
        <begin position="1"/>
        <end position="278"/>
    </location>
</feature>
<dbReference type="Gene3D" id="3.60.110.10">
    <property type="entry name" value="Carbon-nitrogen hydrolase"/>
    <property type="match status" value="1"/>
</dbReference>
<dbReference type="GO" id="GO:0000257">
    <property type="term" value="F:nitrilase activity"/>
    <property type="evidence" value="ECO:0007669"/>
    <property type="project" value="UniProtKB-ARBA"/>
</dbReference>
<comment type="similarity">
    <text evidence="1">Belongs to the carbon-nitrogen hydrolase superfamily. Nitrilase family.</text>
</comment>
<evidence type="ECO:0000256" key="3">
    <source>
        <dbReference type="PROSITE-ProRule" id="PRU10139"/>
    </source>
</evidence>
<dbReference type="RefSeq" id="XP_043008003.1">
    <property type="nucleotide sequence ID" value="XM_043155533.1"/>
</dbReference>
<organism evidence="5 6">
    <name type="scientific">Marasmius oreades</name>
    <name type="common">fairy-ring Marasmius</name>
    <dbReference type="NCBI Taxonomy" id="181124"/>
    <lineage>
        <taxon>Eukaryota</taxon>
        <taxon>Fungi</taxon>
        <taxon>Dikarya</taxon>
        <taxon>Basidiomycota</taxon>
        <taxon>Agaricomycotina</taxon>
        <taxon>Agaricomycetes</taxon>
        <taxon>Agaricomycetidae</taxon>
        <taxon>Agaricales</taxon>
        <taxon>Marasmiineae</taxon>
        <taxon>Marasmiaceae</taxon>
        <taxon>Marasmius</taxon>
    </lineage>
</organism>
<evidence type="ECO:0000313" key="6">
    <source>
        <dbReference type="Proteomes" id="UP001049176"/>
    </source>
</evidence>
<dbReference type="OrthoDB" id="10250282at2759"/>
<keyword evidence="6" id="KW-1185">Reference proteome</keyword>
<evidence type="ECO:0000256" key="1">
    <source>
        <dbReference type="ARBA" id="ARBA00008129"/>
    </source>
</evidence>
<dbReference type="AlphaFoldDB" id="A0A9P7URM0"/>
<dbReference type="Pfam" id="PF00795">
    <property type="entry name" value="CN_hydrolase"/>
    <property type="match status" value="1"/>
</dbReference>
<dbReference type="CDD" id="cd07564">
    <property type="entry name" value="nitrilases_CHs"/>
    <property type="match status" value="1"/>
</dbReference>
<keyword evidence="2" id="KW-0378">Hydrolase</keyword>
<dbReference type="PROSITE" id="PS00920">
    <property type="entry name" value="NITRIL_CHT_1"/>
    <property type="match status" value="1"/>
</dbReference>
<dbReference type="PANTHER" id="PTHR46044">
    <property type="entry name" value="NITRILASE"/>
    <property type="match status" value="1"/>
</dbReference>
<dbReference type="Proteomes" id="UP001049176">
    <property type="component" value="Chromosome 6"/>
</dbReference>
<protein>
    <recommendedName>
        <fullName evidence="4">CN hydrolase domain-containing protein</fullName>
    </recommendedName>
</protein>
<gene>
    <name evidence="5" type="ORF">E1B28_010562</name>
</gene>
<dbReference type="EMBL" id="CM032186">
    <property type="protein sequence ID" value="KAG7091533.1"/>
    <property type="molecule type" value="Genomic_DNA"/>
</dbReference>
<dbReference type="GO" id="GO:0016836">
    <property type="term" value="F:hydro-lyase activity"/>
    <property type="evidence" value="ECO:0007669"/>
    <property type="project" value="UniProtKB-ARBA"/>
</dbReference>
<dbReference type="PANTHER" id="PTHR46044:SF14">
    <property type="entry name" value="ARYLACETONITRILASE"/>
    <property type="match status" value="1"/>
</dbReference>
<reference evidence="5" key="1">
    <citation type="journal article" date="2021" name="Genome Biol. Evol.">
        <title>The assembled and annotated genome of the fairy-ring fungus Marasmius oreades.</title>
        <authorList>
            <person name="Hiltunen M."/>
            <person name="Ament-Velasquez S.L."/>
            <person name="Johannesson H."/>
        </authorList>
    </citation>
    <scope>NUCLEOTIDE SEQUENCE</scope>
    <source>
        <strain evidence="5">03SP1</strain>
    </source>
</reference>
<dbReference type="InterPro" id="IPR000132">
    <property type="entry name" value="Nitrilase/CN_hydratase_CS"/>
</dbReference>
<evidence type="ECO:0000259" key="4">
    <source>
        <dbReference type="PROSITE" id="PS50263"/>
    </source>
</evidence>
<evidence type="ECO:0000313" key="5">
    <source>
        <dbReference type="EMBL" id="KAG7091533.1"/>
    </source>
</evidence>
<dbReference type="GeneID" id="66079638"/>
<dbReference type="InterPro" id="IPR044149">
    <property type="entry name" value="Nitrilases_CHs"/>
</dbReference>
<dbReference type="SUPFAM" id="SSF56317">
    <property type="entry name" value="Carbon-nitrogen hydrolase"/>
    <property type="match status" value="1"/>
</dbReference>
<dbReference type="InterPro" id="IPR036526">
    <property type="entry name" value="C-N_Hydrolase_sf"/>
</dbReference>
<dbReference type="PROSITE" id="PS50263">
    <property type="entry name" value="CN_HYDROLASE"/>
    <property type="match status" value="1"/>
</dbReference>
<accession>A0A9P7URM0</accession>
<proteinExistence type="inferred from homology"/>
<dbReference type="InterPro" id="IPR003010">
    <property type="entry name" value="C-N_Hydrolase"/>
</dbReference>
<dbReference type="KEGG" id="more:E1B28_010562"/>
<comment type="caution">
    <text evidence="5">The sequence shown here is derived from an EMBL/GenBank/DDBJ whole genome shotgun (WGS) entry which is preliminary data.</text>
</comment>
<feature type="active site" description="Proton acceptor" evidence="3">
    <location>
        <position position="41"/>
    </location>
</feature>
<evidence type="ECO:0000256" key="2">
    <source>
        <dbReference type="ARBA" id="ARBA00022801"/>
    </source>
</evidence>
<sequence>MKVAAIQSEPAWFNLEAGVTKAISIIQEAASNGAQLIGFPEAYIPGYPMRLYAEPWNPLFFKDYLKACLDVKSQEYQRILRAVRDAGIWVVLGFVERDGESMYAAQSIISSTGKVVLHRRKLKATSHERTIWGDAPADSIKTATIGPEGAVIGCLNCWEHLQPLLRFHHYSQGVQIHIASWPFGFDAESVAANGAPSQFSSDFQVTATRFAAMEGPMFAISSTQMIKPNNAGICGIEGTPFYPIKGGGFAAIYGPDGRQLTPPVDPGEEAIIYADIDLDDLHMAKLSVDPVGHYSRPDLLALHLPTPAGNPNPLVKESGKKNEEYTLLARVPQLSES</sequence>